<keyword evidence="2" id="KW-0134">Cell wall</keyword>
<dbReference type="InterPro" id="IPR036941">
    <property type="entry name" value="Rcpt_L-dom_sf"/>
</dbReference>
<evidence type="ECO:0000256" key="6">
    <source>
        <dbReference type="SAM" id="SignalP"/>
    </source>
</evidence>
<keyword evidence="4 6" id="KW-0732">Signal</keyword>
<evidence type="ECO:0000256" key="3">
    <source>
        <dbReference type="ARBA" id="ARBA00022525"/>
    </source>
</evidence>
<dbReference type="EMBL" id="DF836422">
    <property type="protein sequence ID" value="GAN06708.1"/>
    <property type="molecule type" value="Genomic_DNA"/>
</dbReference>
<feature type="chain" id="PRO_5002199787" evidence="6">
    <location>
        <begin position="25"/>
        <end position="394"/>
    </location>
</feature>
<evidence type="ECO:0000256" key="2">
    <source>
        <dbReference type="ARBA" id="ARBA00022512"/>
    </source>
</evidence>
<dbReference type="Gene3D" id="3.80.20.20">
    <property type="entry name" value="Receptor L-domain"/>
    <property type="match status" value="1"/>
</dbReference>
<keyword evidence="5" id="KW-0325">Glycoprotein</keyword>
<keyword evidence="3" id="KW-0964">Secreted</keyword>
<dbReference type="PANTHER" id="PTHR31018:SF3">
    <property type="entry name" value="RECEPTOR PROTEIN-TYROSINE KINASE"/>
    <property type="match status" value="1"/>
</dbReference>
<evidence type="ECO:0000313" key="8">
    <source>
        <dbReference type="Proteomes" id="UP000053815"/>
    </source>
</evidence>
<dbReference type="GO" id="GO:0009986">
    <property type="term" value="C:cell surface"/>
    <property type="evidence" value="ECO:0007669"/>
    <property type="project" value="TreeGrafter"/>
</dbReference>
<dbReference type="Proteomes" id="UP000053815">
    <property type="component" value="Unassembled WGS sequence"/>
</dbReference>
<comment type="subcellular location">
    <subcellularLocation>
        <location evidence="1">Secreted</location>
        <location evidence="1">Cell wall</location>
    </subcellularLocation>
</comment>
<keyword evidence="8" id="KW-1185">Reference proteome</keyword>
<evidence type="ECO:0000313" key="7">
    <source>
        <dbReference type="EMBL" id="GAN06708.1"/>
    </source>
</evidence>
<name>A0A0C9MX39_9FUNG</name>
<sequence length="394" mass="41732">MKVLDSARFGFVFAAILLVSNVQAACQGDIVVVTQQDMDQMRNCKTYGGNILVDNSGAPELKLNGVELLEGDLIISNNNGLQKLAFPKLQGINGQLKLVNNKLLSTIDMKQLYAIRSLEVSVHPALNDLRFPAGLSQAEKIIIADTTITKVDGFKMTSAKEVEISNNIYLKSLSFGNMTTLGSILVSANSPSLRLDLGQIDGVREATFRNVAQISLDNLKKVLGDISFISNSFESLEMPAATDISGTLTLTDNINLSNLSMPQLGHLGGALSVGGNSKLTNVNAFPNLQQVDGTLDITGGFDEVQFPALNDVRGGLNVQTSSNFFSCDAMNKLKNGVIKGNSFICKAAVAKPKSNIKGKGGAGGSDFIENAGSTLSYGYLTIAGAALAYLINAV</sequence>
<dbReference type="GO" id="GO:0031505">
    <property type="term" value="P:fungal-type cell wall organization"/>
    <property type="evidence" value="ECO:0007669"/>
    <property type="project" value="TreeGrafter"/>
</dbReference>
<dbReference type="AlphaFoldDB" id="A0A0C9MX39"/>
<evidence type="ECO:0000256" key="1">
    <source>
        <dbReference type="ARBA" id="ARBA00004191"/>
    </source>
</evidence>
<proteinExistence type="predicted"/>
<organism evidence="7">
    <name type="scientific">Mucor ambiguus</name>
    <dbReference type="NCBI Taxonomy" id="91626"/>
    <lineage>
        <taxon>Eukaryota</taxon>
        <taxon>Fungi</taxon>
        <taxon>Fungi incertae sedis</taxon>
        <taxon>Mucoromycota</taxon>
        <taxon>Mucoromycotina</taxon>
        <taxon>Mucoromycetes</taxon>
        <taxon>Mucorales</taxon>
        <taxon>Mucorineae</taxon>
        <taxon>Mucoraceae</taxon>
        <taxon>Mucor</taxon>
    </lineage>
</organism>
<dbReference type="OrthoDB" id="536881at2759"/>
<evidence type="ECO:0000256" key="4">
    <source>
        <dbReference type="ARBA" id="ARBA00022729"/>
    </source>
</evidence>
<feature type="signal peptide" evidence="6">
    <location>
        <begin position="1"/>
        <end position="24"/>
    </location>
</feature>
<dbReference type="STRING" id="91626.A0A0C9MX39"/>
<reference evidence="7" key="1">
    <citation type="submission" date="2014-09" db="EMBL/GenBank/DDBJ databases">
        <title>Draft genome sequence of an oleaginous Mucoromycotina fungus Mucor ambiguus NBRC6742.</title>
        <authorList>
            <person name="Takeda I."/>
            <person name="Yamane N."/>
            <person name="Morita T."/>
            <person name="Tamano K."/>
            <person name="Machida M."/>
            <person name="Baker S."/>
            <person name="Koike H."/>
        </authorList>
    </citation>
    <scope>NUCLEOTIDE SEQUENCE</scope>
    <source>
        <strain evidence="7">NBRC 6742</strain>
    </source>
</reference>
<dbReference type="GO" id="GO:0005886">
    <property type="term" value="C:plasma membrane"/>
    <property type="evidence" value="ECO:0007669"/>
    <property type="project" value="TreeGrafter"/>
</dbReference>
<evidence type="ECO:0000256" key="5">
    <source>
        <dbReference type="ARBA" id="ARBA00023180"/>
    </source>
</evidence>
<accession>A0A0C9MX39</accession>
<dbReference type="SUPFAM" id="SSF52058">
    <property type="entry name" value="L domain-like"/>
    <property type="match status" value="2"/>
</dbReference>
<gene>
    <name evidence="7" type="ORF">MAM1_0133c06196</name>
</gene>
<dbReference type="InterPro" id="IPR051648">
    <property type="entry name" value="CWI-Assembly_Regulator"/>
</dbReference>
<protein>
    <submittedName>
        <fullName evidence="7">Meiotic expression up-regulated protein</fullName>
    </submittedName>
</protein>
<dbReference type="GO" id="GO:0009277">
    <property type="term" value="C:fungal-type cell wall"/>
    <property type="evidence" value="ECO:0007669"/>
    <property type="project" value="TreeGrafter"/>
</dbReference>
<dbReference type="PANTHER" id="PTHR31018">
    <property type="entry name" value="SPORULATION-SPECIFIC PROTEIN-RELATED"/>
    <property type="match status" value="1"/>
</dbReference>